<dbReference type="NCBIfam" id="TIGR00202">
    <property type="entry name" value="csrA"/>
    <property type="match status" value="1"/>
</dbReference>
<dbReference type="AlphaFoldDB" id="A0A495IKA5"/>
<organism evidence="6 7">
    <name type="scientific">Frondihabitans australicus</name>
    <dbReference type="NCBI Taxonomy" id="386892"/>
    <lineage>
        <taxon>Bacteria</taxon>
        <taxon>Bacillati</taxon>
        <taxon>Actinomycetota</taxon>
        <taxon>Actinomycetes</taxon>
        <taxon>Micrococcales</taxon>
        <taxon>Microbacteriaceae</taxon>
        <taxon>Frondihabitans</taxon>
    </lineage>
</organism>
<dbReference type="GO" id="GO:0045947">
    <property type="term" value="P:negative regulation of translational initiation"/>
    <property type="evidence" value="ECO:0007669"/>
    <property type="project" value="UniProtKB-UniRule"/>
</dbReference>
<gene>
    <name evidence="4" type="primary">csrA</name>
    <name evidence="6" type="ORF">C8E83_2693</name>
</gene>
<accession>A0A495IKA5</accession>
<keyword evidence="4" id="KW-0678">Repressor</keyword>
<sequence length="89" mass="9228">MLVLTRKVGERILIGDDIVLTILDSRGDGIRVGIDAPRGVKVQREEVVRAVTEANVEAAAASSADAEANLRDLLGGQAPPADPPASGDK</sequence>
<keyword evidence="4" id="KW-1005">Bacterial flagellum biogenesis</keyword>
<dbReference type="Proteomes" id="UP000280008">
    <property type="component" value="Unassembled WGS sequence"/>
</dbReference>
<dbReference type="GO" id="GO:0044781">
    <property type="term" value="P:bacterial-type flagellum organization"/>
    <property type="evidence" value="ECO:0007669"/>
    <property type="project" value="UniProtKB-KW"/>
</dbReference>
<evidence type="ECO:0000313" key="6">
    <source>
        <dbReference type="EMBL" id="RKR75545.1"/>
    </source>
</evidence>
<evidence type="ECO:0000256" key="4">
    <source>
        <dbReference type="HAMAP-Rule" id="MF_00167"/>
    </source>
</evidence>
<dbReference type="InterPro" id="IPR036107">
    <property type="entry name" value="CsrA_sf"/>
</dbReference>
<keyword evidence="7" id="KW-1185">Reference proteome</keyword>
<reference evidence="6 7" key="1">
    <citation type="submission" date="2018-10" db="EMBL/GenBank/DDBJ databases">
        <title>Sequencing the genomes of 1000 actinobacteria strains.</title>
        <authorList>
            <person name="Klenk H.-P."/>
        </authorList>
    </citation>
    <scope>NUCLEOTIDE SEQUENCE [LARGE SCALE GENOMIC DNA]</scope>
    <source>
        <strain evidence="6 7">DSM 17894</strain>
    </source>
</reference>
<dbReference type="GO" id="GO:0005829">
    <property type="term" value="C:cytosol"/>
    <property type="evidence" value="ECO:0007669"/>
    <property type="project" value="TreeGrafter"/>
</dbReference>
<dbReference type="Pfam" id="PF02599">
    <property type="entry name" value="CsrA"/>
    <property type="match status" value="1"/>
</dbReference>
<dbReference type="EMBL" id="RBKS01000001">
    <property type="protein sequence ID" value="RKR75545.1"/>
    <property type="molecule type" value="Genomic_DNA"/>
</dbReference>
<keyword evidence="3 4" id="KW-0694">RNA-binding</keyword>
<evidence type="ECO:0000256" key="5">
    <source>
        <dbReference type="SAM" id="MobiDB-lite"/>
    </source>
</evidence>
<feature type="region of interest" description="Disordered" evidence="5">
    <location>
        <begin position="69"/>
        <end position="89"/>
    </location>
</feature>
<comment type="subunit">
    <text evidence="4">Homodimer; the beta-strands of each monomer intercalate to form a hydrophobic core, while the alpha-helices form wings that extend away from the core.</text>
</comment>
<dbReference type="GO" id="GO:0048027">
    <property type="term" value="F:mRNA 5'-UTR binding"/>
    <property type="evidence" value="ECO:0007669"/>
    <property type="project" value="UniProtKB-UniRule"/>
</dbReference>
<comment type="function">
    <text evidence="4">A translational regulator that binds mRNA to regulate translation initiation and/or mRNA stability. Usually binds in the 5'-UTR at or near the Shine-Dalgarno sequence preventing ribosome-binding, thus repressing translation. Its main target seems to be the major flagellin gene, while its function is anatagonized by FliW.</text>
</comment>
<dbReference type="Gene3D" id="2.60.40.4380">
    <property type="entry name" value="Translational regulator CsrA"/>
    <property type="match status" value="1"/>
</dbReference>
<comment type="similarity">
    <text evidence="4">Belongs to the CsrA/RsmA family.</text>
</comment>
<dbReference type="HAMAP" id="MF_00167">
    <property type="entry name" value="CsrA"/>
    <property type="match status" value="1"/>
</dbReference>
<keyword evidence="2 4" id="KW-0810">Translation regulation</keyword>
<comment type="subcellular location">
    <subcellularLocation>
        <location evidence="4">Cytoplasm</location>
    </subcellularLocation>
</comment>
<comment type="caution">
    <text evidence="6">The sequence shown here is derived from an EMBL/GenBank/DDBJ whole genome shotgun (WGS) entry which is preliminary data.</text>
</comment>
<dbReference type="RefSeq" id="WP_121370325.1">
    <property type="nucleotide sequence ID" value="NZ_RBKS01000001.1"/>
</dbReference>
<name>A0A495IKA5_9MICO</name>
<dbReference type="GO" id="GO:0006109">
    <property type="term" value="P:regulation of carbohydrate metabolic process"/>
    <property type="evidence" value="ECO:0007669"/>
    <property type="project" value="InterPro"/>
</dbReference>
<dbReference type="GO" id="GO:0006402">
    <property type="term" value="P:mRNA catabolic process"/>
    <property type="evidence" value="ECO:0007669"/>
    <property type="project" value="InterPro"/>
</dbReference>
<evidence type="ECO:0000313" key="7">
    <source>
        <dbReference type="Proteomes" id="UP000280008"/>
    </source>
</evidence>
<dbReference type="InterPro" id="IPR003751">
    <property type="entry name" value="CsrA"/>
</dbReference>
<evidence type="ECO:0000256" key="1">
    <source>
        <dbReference type="ARBA" id="ARBA00022490"/>
    </source>
</evidence>
<dbReference type="PANTHER" id="PTHR34984:SF1">
    <property type="entry name" value="CARBON STORAGE REGULATOR"/>
    <property type="match status" value="1"/>
</dbReference>
<protein>
    <recommendedName>
        <fullName evidence="4">Translational regulator CsrA</fullName>
    </recommendedName>
</protein>
<dbReference type="OrthoDB" id="9809061at2"/>
<evidence type="ECO:0000256" key="3">
    <source>
        <dbReference type="ARBA" id="ARBA00022884"/>
    </source>
</evidence>
<proteinExistence type="inferred from homology"/>
<dbReference type="GO" id="GO:1902208">
    <property type="term" value="P:regulation of bacterial-type flagellum assembly"/>
    <property type="evidence" value="ECO:0007669"/>
    <property type="project" value="UniProtKB-UniRule"/>
</dbReference>
<dbReference type="PANTHER" id="PTHR34984">
    <property type="entry name" value="CARBON STORAGE REGULATOR"/>
    <property type="match status" value="1"/>
</dbReference>
<evidence type="ECO:0000256" key="2">
    <source>
        <dbReference type="ARBA" id="ARBA00022845"/>
    </source>
</evidence>
<dbReference type="SUPFAM" id="SSF117130">
    <property type="entry name" value="CsrA-like"/>
    <property type="match status" value="1"/>
</dbReference>
<keyword evidence="1 4" id="KW-0963">Cytoplasm</keyword>